<comment type="caution">
    <text evidence="1">The sequence shown here is derived from an EMBL/GenBank/DDBJ whole genome shotgun (WGS) entry which is preliminary data.</text>
</comment>
<keyword evidence="2" id="KW-1185">Reference proteome</keyword>
<evidence type="ECO:0000313" key="1">
    <source>
        <dbReference type="EMBL" id="KAK8899403.1"/>
    </source>
</evidence>
<proteinExistence type="predicted"/>
<organism evidence="1 2">
    <name type="scientific">Tritrichomonas musculus</name>
    <dbReference type="NCBI Taxonomy" id="1915356"/>
    <lineage>
        <taxon>Eukaryota</taxon>
        <taxon>Metamonada</taxon>
        <taxon>Parabasalia</taxon>
        <taxon>Tritrichomonadida</taxon>
        <taxon>Tritrichomonadidae</taxon>
        <taxon>Tritrichomonas</taxon>
    </lineage>
</organism>
<dbReference type="EMBL" id="JAPFFF010000001">
    <property type="protein sequence ID" value="KAK8899403.1"/>
    <property type="molecule type" value="Genomic_DNA"/>
</dbReference>
<reference evidence="1 2" key="1">
    <citation type="submission" date="2024-04" db="EMBL/GenBank/DDBJ databases">
        <title>Tritrichomonas musculus Genome.</title>
        <authorList>
            <person name="Alves-Ferreira E."/>
            <person name="Grigg M."/>
            <person name="Lorenzi H."/>
            <person name="Galac M."/>
        </authorList>
    </citation>
    <scope>NUCLEOTIDE SEQUENCE [LARGE SCALE GENOMIC DNA]</scope>
    <source>
        <strain evidence="1 2">EAF2021</strain>
    </source>
</reference>
<gene>
    <name evidence="1" type="ORF">M9Y10_001719</name>
</gene>
<sequence length="415" mass="47328">MDGDFDIDSIAKNLEINQNVLDYLHERIQHPDIFQYFTNVTRQSAFWNLIDESLPTGISLELHSIEVSFPCTDRDFPPDTLTPYFQDFYSADKIQKSGEFNFSCPYAFTKFSYEQIEEILNSINGWKKNKSKKWTLYDSEFSKESLEMMCNSCISETKPYLFVDDDEVREAYLNCQKTINKIDKSYDTSNVCAALRSFSVKTGDDFAKLVKGMAVSKNNLPKFNLSDSVIDGLSDLMFAVRNYFESRSDLPKVQKSEKWIESRAVNLDKQMELPFEKRYAFVETSQILQARSGLLVDKPFVNYSVAELLFGNNNGDVMPLPYINGNAEIQSGSSVPFCHAAFRKFVSRQLIERGYTTTTDSVIDILADFTQIYIKKVAQDAAAIKKDSSTAATRDILFQALSNNQSDIVTNPHLK</sequence>
<name>A0ABR2L8M4_9EUKA</name>
<protein>
    <submittedName>
        <fullName evidence="1">Uncharacterized protein</fullName>
    </submittedName>
</protein>
<dbReference type="CDD" id="cd00076">
    <property type="entry name" value="HFD_SF"/>
    <property type="match status" value="1"/>
</dbReference>
<dbReference type="Proteomes" id="UP001470230">
    <property type="component" value="Unassembled WGS sequence"/>
</dbReference>
<accession>A0ABR2L8M4</accession>
<evidence type="ECO:0000313" key="2">
    <source>
        <dbReference type="Proteomes" id="UP001470230"/>
    </source>
</evidence>